<comment type="caution">
    <text evidence="2">The sequence shown here is derived from an EMBL/GenBank/DDBJ whole genome shotgun (WGS) entry which is preliminary data.</text>
</comment>
<dbReference type="EMBL" id="LLZU01000021">
    <property type="protein sequence ID" value="KRV48576.1"/>
    <property type="molecule type" value="Genomic_DNA"/>
</dbReference>
<gene>
    <name evidence="2" type="ORF">AQ490_24540</name>
</gene>
<name>A0A0T6LR98_WENVI</name>
<sequence>MSRRWTARPNWSPDSTLPGMPAVPWWKDAASMGSQDTDSPLTRTTLPPLTEDPMSSPGTPTPMSA</sequence>
<evidence type="ECO:0000313" key="3">
    <source>
        <dbReference type="Proteomes" id="UP000050867"/>
    </source>
</evidence>
<feature type="compositionally biased region" description="Low complexity" evidence="1">
    <location>
        <begin position="36"/>
        <end position="65"/>
    </location>
</feature>
<organism evidence="2 3">
    <name type="scientific">Wenjunlia vitaminophila</name>
    <name type="common">Streptomyces vitaminophilus</name>
    <dbReference type="NCBI Taxonomy" id="76728"/>
    <lineage>
        <taxon>Bacteria</taxon>
        <taxon>Bacillati</taxon>
        <taxon>Actinomycetota</taxon>
        <taxon>Actinomycetes</taxon>
        <taxon>Kitasatosporales</taxon>
        <taxon>Streptomycetaceae</taxon>
        <taxon>Wenjunlia</taxon>
    </lineage>
</organism>
<dbReference type="Proteomes" id="UP000050867">
    <property type="component" value="Unassembled WGS sequence"/>
</dbReference>
<dbReference type="STRING" id="76728.AQ490_24540"/>
<evidence type="ECO:0000256" key="1">
    <source>
        <dbReference type="SAM" id="MobiDB-lite"/>
    </source>
</evidence>
<keyword evidence="3" id="KW-1185">Reference proteome</keyword>
<protein>
    <submittedName>
        <fullName evidence="2">Uncharacterized protein</fullName>
    </submittedName>
</protein>
<dbReference type="AlphaFoldDB" id="A0A0T6LR98"/>
<reference evidence="2 3" key="1">
    <citation type="submission" date="2015-10" db="EMBL/GenBank/DDBJ databases">
        <title>Draft genome sequence of pyrrolomycin-producing Streptomyces vitaminophilus.</title>
        <authorList>
            <person name="Graham D.E."/>
            <person name="Mahan K.M."/>
            <person name="Klingeman D.M."/>
            <person name="Hettich R.L."/>
            <person name="Parry R.J."/>
        </authorList>
    </citation>
    <scope>NUCLEOTIDE SEQUENCE [LARGE SCALE GENOMIC DNA]</scope>
    <source>
        <strain evidence="2 3">ATCC 31673</strain>
    </source>
</reference>
<proteinExistence type="predicted"/>
<accession>A0A0T6LR98</accession>
<feature type="region of interest" description="Disordered" evidence="1">
    <location>
        <begin position="1"/>
        <end position="65"/>
    </location>
</feature>
<evidence type="ECO:0000313" key="2">
    <source>
        <dbReference type="EMBL" id="KRV48576.1"/>
    </source>
</evidence>